<dbReference type="AlphaFoldDB" id="A0A1V5SC39"/>
<comment type="caution">
    <text evidence="1">The sequence shown here is derived from an EMBL/GenBank/DDBJ whole genome shotgun (WGS) entry which is preliminary data.</text>
</comment>
<proteinExistence type="predicted"/>
<dbReference type="EMBL" id="MWBO01000049">
    <property type="protein sequence ID" value="OQA52055.1"/>
    <property type="molecule type" value="Genomic_DNA"/>
</dbReference>
<sequence length="169" mass="18174">MNSVKKVFAIIVLLAFLGGGSYAVYLAINGTRENDIEPVANVSDEGVELLFGDLGTDLKYLTSPSTVDYGVVKYPSAVVSSQKELSFEGEVNGSQLTVGTFTTEDTVDKVMDFYIGKFGKDYKSGSINGQAGSTDYKYVTSEDEDAPVVIIYRSVDRTVIHLAKPGLSS</sequence>
<organism evidence="1">
    <name type="scientific">candidate division WS2 bacterium ADurb.Bin280</name>
    <dbReference type="NCBI Taxonomy" id="1852829"/>
    <lineage>
        <taxon>Bacteria</taxon>
        <taxon>candidate division WS2</taxon>
    </lineage>
</organism>
<reference evidence="1" key="1">
    <citation type="submission" date="2017-02" db="EMBL/GenBank/DDBJ databases">
        <title>Delving into the versatile metabolic prowess of the omnipresent phylum Bacteroidetes.</title>
        <authorList>
            <person name="Nobu M.K."/>
            <person name="Mei R."/>
            <person name="Narihiro T."/>
            <person name="Kuroda K."/>
            <person name="Liu W.-T."/>
        </authorList>
    </citation>
    <scope>NUCLEOTIDE SEQUENCE</scope>
    <source>
        <strain evidence="1">ADurb.Bin280</strain>
    </source>
</reference>
<evidence type="ECO:0000313" key="1">
    <source>
        <dbReference type="EMBL" id="OQA52055.1"/>
    </source>
</evidence>
<gene>
    <name evidence="1" type="ORF">BWY43_00662</name>
</gene>
<dbReference type="Proteomes" id="UP000485367">
    <property type="component" value="Unassembled WGS sequence"/>
</dbReference>
<protein>
    <submittedName>
        <fullName evidence="1">Uncharacterized protein</fullName>
    </submittedName>
</protein>
<name>A0A1V5SC39_9BACT</name>
<accession>A0A1V5SC39</accession>